<dbReference type="EMBL" id="JBJKBG010000002">
    <property type="protein sequence ID" value="KAL3749596.1"/>
    <property type="molecule type" value="Genomic_DNA"/>
</dbReference>
<comment type="caution">
    <text evidence="3">The sequence shown here is derived from an EMBL/GenBank/DDBJ whole genome shotgun (WGS) entry which is preliminary data.</text>
</comment>
<name>A0ABD3LCQ4_EUCGL</name>
<protein>
    <recommendedName>
        <fullName evidence="2">CRIB domain-containing protein</fullName>
    </recommendedName>
</protein>
<dbReference type="PANTHER" id="PTHR46325">
    <property type="entry name" value="CRIB DOMAIN-CONTAINING PROTEIN RIC8"/>
    <property type="match status" value="1"/>
</dbReference>
<dbReference type="Proteomes" id="UP001634007">
    <property type="component" value="Unassembled WGS sequence"/>
</dbReference>
<dbReference type="InterPro" id="IPR000095">
    <property type="entry name" value="CRIB_dom"/>
</dbReference>
<evidence type="ECO:0000259" key="2">
    <source>
        <dbReference type="PROSITE" id="PS50108"/>
    </source>
</evidence>
<feature type="region of interest" description="Disordered" evidence="1">
    <location>
        <begin position="49"/>
        <end position="249"/>
    </location>
</feature>
<dbReference type="Pfam" id="PF00786">
    <property type="entry name" value="PBD"/>
    <property type="match status" value="1"/>
</dbReference>
<dbReference type="CDD" id="cd00132">
    <property type="entry name" value="CRIB"/>
    <property type="match status" value="1"/>
</dbReference>
<gene>
    <name evidence="3" type="ORF">ACJRO7_010693</name>
</gene>
<feature type="compositionally biased region" description="Polar residues" evidence="1">
    <location>
        <begin position="99"/>
        <end position="109"/>
    </location>
</feature>
<feature type="domain" description="CRIB" evidence="2">
    <location>
        <begin position="32"/>
        <end position="45"/>
    </location>
</feature>
<reference evidence="3 4" key="1">
    <citation type="submission" date="2024-11" db="EMBL/GenBank/DDBJ databases">
        <title>Chromosome-level genome assembly of Eucalyptus globulus Labill. provides insights into its genome evolution.</title>
        <authorList>
            <person name="Li X."/>
        </authorList>
    </citation>
    <scope>NUCLEOTIDE SEQUENCE [LARGE SCALE GENOMIC DNA]</scope>
    <source>
        <strain evidence="3">CL2024</strain>
        <tissue evidence="3">Fresh tender leaves</tissue>
    </source>
</reference>
<evidence type="ECO:0000313" key="3">
    <source>
        <dbReference type="EMBL" id="KAL3749596.1"/>
    </source>
</evidence>
<accession>A0ABD3LCQ4</accession>
<proteinExistence type="predicted"/>
<organism evidence="3 4">
    <name type="scientific">Eucalyptus globulus</name>
    <name type="common">Tasmanian blue gum</name>
    <dbReference type="NCBI Taxonomy" id="34317"/>
    <lineage>
        <taxon>Eukaryota</taxon>
        <taxon>Viridiplantae</taxon>
        <taxon>Streptophyta</taxon>
        <taxon>Embryophyta</taxon>
        <taxon>Tracheophyta</taxon>
        <taxon>Spermatophyta</taxon>
        <taxon>Magnoliopsida</taxon>
        <taxon>eudicotyledons</taxon>
        <taxon>Gunneridae</taxon>
        <taxon>Pentapetalae</taxon>
        <taxon>rosids</taxon>
        <taxon>malvids</taxon>
        <taxon>Myrtales</taxon>
        <taxon>Myrtaceae</taxon>
        <taxon>Myrtoideae</taxon>
        <taxon>Eucalypteae</taxon>
        <taxon>Eucalyptus</taxon>
    </lineage>
</organism>
<sequence length="249" mass="26820">MTTKVKGLLKGLRYISQIFDADDDGKEPEMKIGFPTDVKHVAHIGCDGASVKKNSPSWMNDFKPSSPRRSSSAPSATGDDKKDGSSDGVGKESSGGIAETQSYKSSPAPESSEIPKSSRRHNRSLSSGDAESPTKAKSEKHRLPRKSSKDSHQEQEVSDASRPTEQRSVDPAPADAVPPQPPDLPKKSRRTKPKDSGTSTRSSSRPSKPQVKESCSSSAYENESPSTRNKRHGSQRSNAVEEGMGLEMV</sequence>
<feature type="compositionally biased region" description="Polar residues" evidence="1">
    <location>
        <begin position="213"/>
        <end position="227"/>
    </location>
</feature>
<feature type="compositionally biased region" description="Low complexity" evidence="1">
    <location>
        <begin position="196"/>
        <end position="207"/>
    </location>
</feature>
<dbReference type="PANTHER" id="PTHR46325:SF20">
    <property type="entry name" value="CRIB DOMAIN-CONTAINING PROTEIN RIC10"/>
    <property type="match status" value="1"/>
</dbReference>
<keyword evidence="4" id="KW-1185">Reference proteome</keyword>
<dbReference type="PROSITE" id="PS50108">
    <property type="entry name" value="CRIB"/>
    <property type="match status" value="1"/>
</dbReference>
<feature type="compositionally biased region" description="Low complexity" evidence="1">
    <location>
        <begin position="86"/>
        <end position="96"/>
    </location>
</feature>
<feature type="compositionally biased region" description="Low complexity" evidence="1">
    <location>
        <begin position="64"/>
        <end position="76"/>
    </location>
</feature>
<evidence type="ECO:0000256" key="1">
    <source>
        <dbReference type="SAM" id="MobiDB-lite"/>
    </source>
</evidence>
<evidence type="ECO:0000313" key="4">
    <source>
        <dbReference type="Proteomes" id="UP001634007"/>
    </source>
</evidence>
<dbReference type="SMART" id="SM00285">
    <property type="entry name" value="PBD"/>
    <property type="match status" value="1"/>
</dbReference>
<dbReference type="AlphaFoldDB" id="A0ABD3LCQ4"/>